<feature type="compositionally biased region" description="Basic residues" evidence="4">
    <location>
        <begin position="364"/>
        <end position="376"/>
    </location>
</feature>
<evidence type="ECO:0000313" key="7">
    <source>
        <dbReference type="Proteomes" id="UP001498398"/>
    </source>
</evidence>
<dbReference type="SMART" id="SM00398">
    <property type="entry name" value="HMG"/>
    <property type="match status" value="1"/>
</dbReference>
<feature type="region of interest" description="Disordered" evidence="4">
    <location>
        <begin position="216"/>
        <end position="260"/>
    </location>
</feature>
<evidence type="ECO:0000259" key="5">
    <source>
        <dbReference type="PROSITE" id="PS50118"/>
    </source>
</evidence>
<evidence type="ECO:0000256" key="2">
    <source>
        <dbReference type="ARBA" id="ARBA00023242"/>
    </source>
</evidence>
<organism evidence="6 7">
    <name type="scientific">Marasmiellus scandens</name>
    <dbReference type="NCBI Taxonomy" id="2682957"/>
    <lineage>
        <taxon>Eukaryota</taxon>
        <taxon>Fungi</taxon>
        <taxon>Dikarya</taxon>
        <taxon>Basidiomycota</taxon>
        <taxon>Agaricomycotina</taxon>
        <taxon>Agaricomycetes</taxon>
        <taxon>Agaricomycetidae</taxon>
        <taxon>Agaricales</taxon>
        <taxon>Marasmiineae</taxon>
        <taxon>Omphalotaceae</taxon>
        <taxon>Marasmiellus</taxon>
    </lineage>
</organism>
<dbReference type="SUPFAM" id="SSF47095">
    <property type="entry name" value="HMG-box"/>
    <property type="match status" value="1"/>
</dbReference>
<evidence type="ECO:0000256" key="4">
    <source>
        <dbReference type="SAM" id="MobiDB-lite"/>
    </source>
</evidence>
<dbReference type="PROSITE" id="PS50118">
    <property type="entry name" value="HMG_BOX_2"/>
    <property type="match status" value="1"/>
</dbReference>
<sequence length="864" mass="93075">MSPTRHTLTHLQSRRRSSIAKITKAKYTQVPTPARLTFYPNVTPTTYVSQEQQDAQLDQLALAGFPSSSTTTPEPCLESAPVPTLFPPSLAPSTGPTRKRRPPGKRPSQGYIPRPPNAFMLFRADFVRQKHVPGSIETNHGSLSKIIGSCWRSLPPKDKQHWEVLARKEKQAHKERYPDYKFRPVHKKRKKALAEAAAKSAQEEFDDLEAFSDNGDDAEYDPSFSSNKLKRKAPTPAAASSSLGKMKPASNVPLTIENAPSSTYHPSSYRFAYATLREQRQEFIINCLVQGITKKPTSSDLGLPTPAAVEPQGGYLEDHVERWEKERGYVSLKVNAEKEDKDEKDHIAATLAASVKVKPETRAQTKHKSMLGHRRSSSVPLPDEFVHHHQGMQFQQQHQHPCAVGYYPQQHFGGFFGDFDQIQQGSYAQDGFYTQNTNSDAYTPFTNSNWGTSTSPEPGNGNGIALPSLPSALAHGHSSGSMPPPSPTPSALSSSGVSNGVYSARPSFGQYFTGVGGGWGSNRVSLTGRSLLGQRRASSAQPCLASQYHNSNAFSGLGQDSGMNMWGNDVWNQTQNTDQTTQNMEPEMNQEDMDALDFDPSAMAGWNPNFTFGGLAGPTSASSSSVHSATPPLMCSDASSEASFNGASAAVAGVEFNPAFGFQSQPQTSVVSSGLTCTTDLSGNVGVGAGVNMGMGMGMYVDPLVDPLEPSPISAVSSISSLEEYTPGTTPVVHAPQPITPVQHSAMDVDQVQVQVSAPSPTPTTGSSVVVAAIPADDEGAKAHIDSQQVFTDLWKGLSSSQSFCMGMGAMAYRPSVALGGDANVSSIIQNGRRDDVEEDEEEEGEFERALKREHMELVASGGR</sequence>
<reference evidence="6 7" key="1">
    <citation type="submission" date="2024-01" db="EMBL/GenBank/DDBJ databases">
        <title>A draft genome for the cacao thread blight pathogen Marasmiellus scandens.</title>
        <authorList>
            <person name="Baruah I.K."/>
            <person name="Leung J."/>
            <person name="Bukari Y."/>
            <person name="Amoako-Attah I."/>
            <person name="Meinhardt L.W."/>
            <person name="Bailey B.A."/>
            <person name="Cohen S.P."/>
        </authorList>
    </citation>
    <scope>NUCLEOTIDE SEQUENCE [LARGE SCALE GENOMIC DNA]</scope>
    <source>
        <strain evidence="6 7">GH-19</strain>
    </source>
</reference>
<name>A0ABR1IW55_9AGAR</name>
<dbReference type="EMBL" id="JBANRG010000062">
    <property type="protein sequence ID" value="KAK7441536.1"/>
    <property type="molecule type" value="Genomic_DNA"/>
</dbReference>
<gene>
    <name evidence="6" type="ORF">VKT23_016528</name>
</gene>
<keyword evidence="1 3" id="KW-0238">DNA-binding</keyword>
<protein>
    <recommendedName>
        <fullName evidence="5">HMG box domain-containing protein</fullName>
    </recommendedName>
</protein>
<dbReference type="CDD" id="cd01389">
    <property type="entry name" value="HMG-box_ROX1-like"/>
    <property type="match status" value="1"/>
</dbReference>
<dbReference type="InterPro" id="IPR051356">
    <property type="entry name" value="SOX/SOX-like_TF"/>
</dbReference>
<dbReference type="Gene3D" id="1.10.30.10">
    <property type="entry name" value="High mobility group box domain"/>
    <property type="match status" value="1"/>
</dbReference>
<evidence type="ECO:0000313" key="6">
    <source>
        <dbReference type="EMBL" id="KAK7441536.1"/>
    </source>
</evidence>
<keyword evidence="2 3" id="KW-0539">Nucleus</keyword>
<feature type="DNA-binding region" description="HMG box" evidence="3">
    <location>
        <begin position="112"/>
        <end position="181"/>
    </location>
</feature>
<dbReference type="InterPro" id="IPR009071">
    <property type="entry name" value="HMG_box_dom"/>
</dbReference>
<dbReference type="PANTHER" id="PTHR45789">
    <property type="entry name" value="FI18025P1"/>
    <property type="match status" value="1"/>
</dbReference>
<feature type="domain" description="HMG box" evidence="5">
    <location>
        <begin position="112"/>
        <end position="181"/>
    </location>
</feature>
<comment type="caution">
    <text evidence="6">The sequence shown here is derived from an EMBL/GenBank/DDBJ whole genome shotgun (WGS) entry which is preliminary data.</text>
</comment>
<feature type="region of interest" description="Disordered" evidence="4">
    <location>
        <begin position="358"/>
        <end position="378"/>
    </location>
</feature>
<feature type="compositionally biased region" description="Polar residues" evidence="4">
    <location>
        <begin position="444"/>
        <end position="457"/>
    </location>
</feature>
<evidence type="ECO:0000256" key="1">
    <source>
        <dbReference type="ARBA" id="ARBA00023125"/>
    </source>
</evidence>
<evidence type="ECO:0000256" key="3">
    <source>
        <dbReference type="PROSITE-ProRule" id="PRU00267"/>
    </source>
</evidence>
<dbReference type="PANTHER" id="PTHR45789:SF2">
    <property type="entry name" value="FI18025P1"/>
    <property type="match status" value="1"/>
</dbReference>
<feature type="region of interest" description="Disordered" evidence="4">
    <location>
        <begin position="444"/>
        <end position="497"/>
    </location>
</feature>
<accession>A0ABR1IW55</accession>
<dbReference type="Proteomes" id="UP001498398">
    <property type="component" value="Unassembled WGS sequence"/>
</dbReference>
<dbReference type="InterPro" id="IPR036910">
    <property type="entry name" value="HMG_box_dom_sf"/>
</dbReference>
<proteinExistence type="predicted"/>
<feature type="region of interest" description="Disordered" evidence="4">
    <location>
        <begin position="65"/>
        <end position="114"/>
    </location>
</feature>
<keyword evidence="7" id="KW-1185">Reference proteome</keyword>
<dbReference type="Pfam" id="PF00505">
    <property type="entry name" value="HMG_box"/>
    <property type="match status" value="1"/>
</dbReference>